<feature type="signal peptide" evidence="2">
    <location>
        <begin position="1"/>
        <end position="22"/>
    </location>
</feature>
<keyword evidence="2" id="KW-0732">Signal</keyword>
<feature type="chain" id="PRO_5040792956" description="Secreted protein" evidence="2">
    <location>
        <begin position="23"/>
        <end position="208"/>
    </location>
</feature>
<evidence type="ECO:0000256" key="1">
    <source>
        <dbReference type="SAM" id="MobiDB-lite"/>
    </source>
</evidence>
<dbReference type="EMBL" id="JAKMUV010000001">
    <property type="protein sequence ID" value="MCZ9304104.1"/>
    <property type="molecule type" value="Genomic_DNA"/>
</dbReference>
<sequence>MRNRLVALSVAALTALSLAACSDDENPPEQSAAQSSKESGETSAAEGQGDTSEEGQDDEAADNTDNKAKKRPNPTAPSTPKPDKVELAPNEAALEGELMKVRFSDMTPPEDFARVADIVDDSVVYYAIKLDPKKPVTAKLGAGIGTQTPEWAIVGSSSMPNEMNWDSMVGRKIRAIAHRDNMTFATDPSAPPTAVTVENSDYKPEILD</sequence>
<evidence type="ECO:0008006" key="5">
    <source>
        <dbReference type="Google" id="ProtNLM"/>
    </source>
</evidence>
<reference evidence="3" key="1">
    <citation type="submission" date="2022-02" db="EMBL/GenBank/DDBJ databases">
        <title>Corynebacterium sp. from urogenital microbiome.</title>
        <authorList>
            <person name="Cappelli E.A."/>
            <person name="Ribeiro T.G."/>
            <person name="Peixe L."/>
        </authorList>
    </citation>
    <scope>NUCLEOTIDE SEQUENCE</scope>
    <source>
        <strain evidence="3">C9Ua_112</strain>
    </source>
</reference>
<evidence type="ECO:0000313" key="4">
    <source>
        <dbReference type="Proteomes" id="UP001146505"/>
    </source>
</evidence>
<gene>
    <name evidence="3" type="ORF">L8U58_00880</name>
</gene>
<dbReference type="RefSeq" id="WP_034979311.1">
    <property type="nucleotide sequence ID" value="NZ_JAKMUV010000001.1"/>
</dbReference>
<evidence type="ECO:0000256" key="2">
    <source>
        <dbReference type="SAM" id="SignalP"/>
    </source>
</evidence>
<organism evidence="3 4">
    <name type="scientific">Corynebacterium macclintockiae</name>
    <dbReference type="NCBI Taxonomy" id="2913501"/>
    <lineage>
        <taxon>Bacteria</taxon>
        <taxon>Bacillati</taxon>
        <taxon>Actinomycetota</taxon>
        <taxon>Actinomycetes</taxon>
        <taxon>Mycobacteriales</taxon>
        <taxon>Corynebacteriaceae</taxon>
        <taxon>Corynebacterium</taxon>
    </lineage>
</organism>
<feature type="region of interest" description="Disordered" evidence="1">
    <location>
        <begin position="21"/>
        <end position="92"/>
    </location>
</feature>
<evidence type="ECO:0000313" key="3">
    <source>
        <dbReference type="EMBL" id="MCZ9304104.1"/>
    </source>
</evidence>
<dbReference type="GeneID" id="301812078"/>
<feature type="compositionally biased region" description="Acidic residues" evidence="1">
    <location>
        <begin position="51"/>
        <end position="62"/>
    </location>
</feature>
<dbReference type="PROSITE" id="PS51257">
    <property type="entry name" value="PROKAR_LIPOPROTEIN"/>
    <property type="match status" value="1"/>
</dbReference>
<dbReference type="AlphaFoldDB" id="A0A9X3M502"/>
<comment type="caution">
    <text evidence="3">The sequence shown here is derived from an EMBL/GenBank/DDBJ whole genome shotgun (WGS) entry which is preliminary data.</text>
</comment>
<dbReference type="Proteomes" id="UP001146505">
    <property type="component" value="Unassembled WGS sequence"/>
</dbReference>
<accession>A0A9X3M502</accession>
<proteinExistence type="predicted"/>
<feature type="compositionally biased region" description="Polar residues" evidence="1">
    <location>
        <begin position="28"/>
        <end position="37"/>
    </location>
</feature>
<protein>
    <recommendedName>
        <fullName evidence="5">Secreted protein</fullName>
    </recommendedName>
</protein>
<name>A0A9X3M502_9CORY</name>
<feature type="region of interest" description="Disordered" evidence="1">
    <location>
        <begin position="184"/>
        <end position="208"/>
    </location>
</feature>
<keyword evidence="4" id="KW-1185">Reference proteome</keyword>